<evidence type="ECO:0000256" key="1">
    <source>
        <dbReference type="SAM" id="MobiDB-lite"/>
    </source>
</evidence>
<sequence length="289" mass="32224">METTQNTFEVSATLSSRETNNIIYFPDLVNPPLTNTFIDKTVDMDIDYPFEDENALEEFIIAETQGFLVKLERELRPRPQFYALTRPGTNPGFYGAGRAETSDPIIEYIKSNNCSPFKEDEKNDEVTIEVKKTPQKQTIRKKSLSTESPLGKKISTNSEAEGEEVSSKLSEEINTENKRDVKKGSGNNRGRPKGSLNKNKKNLPTKKQNSRKSEVDTSFSTSSLNSMSPNDSPTPKKRKYNRVSESSKKSNTSPSVTPASEGGLEMILNMDHFVVNNTTATMTSVMATP</sequence>
<protein>
    <submittedName>
        <fullName evidence="2">17648_t:CDS:1</fullName>
    </submittedName>
</protein>
<gene>
    <name evidence="2" type="ORF">FCALED_LOCUS7364</name>
</gene>
<feature type="region of interest" description="Disordered" evidence="1">
    <location>
        <begin position="114"/>
        <end position="263"/>
    </location>
</feature>
<reference evidence="2" key="1">
    <citation type="submission" date="2021-06" db="EMBL/GenBank/DDBJ databases">
        <authorList>
            <person name="Kallberg Y."/>
            <person name="Tangrot J."/>
            <person name="Rosling A."/>
        </authorList>
    </citation>
    <scope>NUCLEOTIDE SEQUENCE</scope>
    <source>
        <strain evidence="2">UK204</strain>
    </source>
</reference>
<feature type="compositionally biased region" description="Basic and acidic residues" evidence="1">
    <location>
        <begin position="165"/>
        <end position="183"/>
    </location>
</feature>
<evidence type="ECO:0000313" key="3">
    <source>
        <dbReference type="Proteomes" id="UP000789570"/>
    </source>
</evidence>
<feature type="compositionally biased region" description="Low complexity" evidence="1">
    <location>
        <begin position="216"/>
        <end position="233"/>
    </location>
</feature>
<feature type="compositionally biased region" description="Basic residues" evidence="1">
    <location>
        <begin position="198"/>
        <end position="210"/>
    </location>
</feature>
<organism evidence="2 3">
    <name type="scientific">Funneliformis caledonium</name>
    <dbReference type="NCBI Taxonomy" id="1117310"/>
    <lineage>
        <taxon>Eukaryota</taxon>
        <taxon>Fungi</taxon>
        <taxon>Fungi incertae sedis</taxon>
        <taxon>Mucoromycota</taxon>
        <taxon>Glomeromycotina</taxon>
        <taxon>Glomeromycetes</taxon>
        <taxon>Glomerales</taxon>
        <taxon>Glomeraceae</taxon>
        <taxon>Funneliformis</taxon>
    </lineage>
</organism>
<name>A0A9N9BUI2_9GLOM</name>
<keyword evidence="3" id="KW-1185">Reference proteome</keyword>
<evidence type="ECO:0000313" key="2">
    <source>
        <dbReference type="EMBL" id="CAG8576383.1"/>
    </source>
</evidence>
<dbReference type="Proteomes" id="UP000789570">
    <property type="component" value="Unassembled WGS sequence"/>
</dbReference>
<dbReference type="OrthoDB" id="2400599at2759"/>
<accession>A0A9N9BUI2</accession>
<proteinExistence type="predicted"/>
<feature type="compositionally biased region" description="Low complexity" evidence="1">
    <location>
        <begin position="249"/>
        <end position="258"/>
    </location>
</feature>
<feature type="compositionally biased region" description="Basic and acidic residues" evidence="1">
    <location>
        <begin position="117"/>
        <end position="132"/>
    </location>
</feature>
<dbReference type="AlphaFoldDB" id="A0A9N9BUI2"/>
<dbReference type="EMBL" id="CAJVPQ010001933">
    <property type="protein sequence ID" value="CAG8576383.1"/>
    <property type="molecule type" value="Genomic_DNA"/>
</dbReference>
<comment type="caution">
    <text evidence="2">The sequence shown here is derived from an EMBL/GenBank/DDBJ whole genome shotgun (WGS) entry which is preliminary data.</text>
</comment>